<reference evidence="2 3" key="1">
    <citation type="submission" date="2023-10" db="EMBL/GenBank/DDBJ databases">
        <title>Genome-Wide Identification Analysis in wild type Solanum Pinnatisectum Reveals Some Genes Defensing Phytophthora Infestans.</title>
        <authorList>
            <person name="Sun C."/>
        </authorList>
    </citation>
    <scope>NUCLEOTIDE SEQUENCE [LARGE SCALE GENOMIC DNA]</scope>
    <source>
        <strain evidence="2">LQN</strain>
        <tissue evidence="2">Leaf</tissue>
    </source>
</reference>
<dbReference type="Pfam" id="PF13966">
    <property type="entry name" value="zf-RVT"/>
    <property type="match status" value="1"/>
</dbReference>
<keyword evidence="3" id="KW-1185">Reference proteome</keyword>
<feature type="domain" description="Reverse transcriptase zinc-binding" evidence="1">
    <location>
        <begin position="113"/>
        <end position="195"/>
    </location>
</feature>
<name>A0AAV9LG15_9SOLN</name>
<gene>
    <name evidence="2" type="ORF">R3W88_027137</name>
</gene>
<dbReference type="AlphaFoldDB" id="A0AAV9LG15"/>
<proteinExistence type="predicted"/>
<sequence>MFIIPAKIIKLIEGPCRSYLWSGVVYVTKKALVAWKRVCCPKSAGGMVLINMQLWNKAAVAKLCWDLANNEDKLWIKWIHTYYIKGWMIRKVMSAKHIIDQVQLMQGKKGSMIRQIYLCMIGELERPDWKCLMFNNAARPKAYFTMWIMLNKKLATVDMLAKWGVDVNKTCILCNNAEETIEHPIIQCQFARKLWERLFTWIHQHSVVLMTWGHFIQWCIQQGKGKTKSAQIFKTILAEGVYGLWIERNNIIFVKKSKMEENVAKEIAYVTIARAPASNKNVVNEFKF</sequence>
<dbReference type="PANTHER" id="PTHR33116">
    <property type="entry name" value="REVERSE TRANSCRIPTASE ZINC-BINDING DOMAIN-CONTAINING PROTEIN-RELATED-RELATED"/>
    <property type="match status" value="1"/>
</dbReference>
<dbReference type="InterPro" id="IPR026960">
    <property type="entry name" value="RVT-Znf"/>
</dbReference>
<comment type="caution">
    <text evidence="2">The sequence shown here is derived from an EMBL/GenBank/DDBJ whole genome shotgun (WGS) entry which is preliminary data.</text>
</comment>
<dbReference type="EMBL" id="JAWPEI010000006">
    <property type="protein sequence ID" value="KAK4724358.1"/>
    <property type="molecule type" value="Genomic_DNA"/>
</dbReference>
<dbReference type="Proteomes" id="UP001311915">
    <property type="component" value="Unassembled WGS sequence"/>
</dbReference>
<organism evidence="2 3">
    <name type="scientific">Solanum pinnatisectum</name>
    <name type="common">tansyleaf nightshade</name>
    <dbReference type="NCBI Taxonomy" id="50273"/>
    <lineage>
        <taxon>Eukaryota</taxon>
        <taxon>Viridiplantae</taxon>
        <taxon>Streptophyta</taxon>
        <taxon>Embryophyta</taxon>
        <taxon>Tracheophyta</taxon>
        <taxon>Spermatophyta</taxon>
        <taxon>Magnoliopsida</taxon>
        <taxon>eudicotyledons</taxon>
        <taxon>Gunneridae</taxon>
        <taxon>Pentapetalae</taxon>
        <taxon>asterids</taxon>
        <taxon>lamiids</taxon>
        <taxon>Solanales</taxon>
        <taxon>Solanaceae</taxon>
        <taxon>Solanoideae</taxon>
        <taxon>Solaneae</taxon>
        <taxon>Solanum</taxon>
    </lineage>
</organism>
<protein>
    <recommendedName>
        <fullName evidence="1">Reverse transcriptase zinc-binding domain-containing protein</fullName>
    </recommendedName>
</protein>
<evidence type="ECO:0000313" key="3">
    <source>
        <dbReference type="Proteomes" id="UP001311915"/>
    </source>
</evidence>
<evidence type="ECO:0000259" key="1">
    <source>
        <dbReference type="Pfam" id="PF13966"/>
    </source>
</evidence>
<accession>A0AAV9LG15</accession>
<evidence type="ECO:0000313" key="2">
    <source>
        <dbReference type="EMBL" id="KAK4724358.1"/>
    </source>
</evidence>
<dbReference type="PANTHER" id="PTHR33116:SF66">
    <property type="entry name" value="REVERSE TRANSCRIPTASE ZINC-BINDING DOMAIN-CONTAINING PROTEIN"/>
    <property type="match status" value="1"/>
</dbReference>